<keyword evidence="7 13" id="KW-0548">Nucleotidyltransferase</keyword>
<sequence length="1084" mass="119952">MTVHSASSATPVPPGSPVSPKLPAYAELQCASNFSFLRGASRPEELVARAATLGYRALAITDECSLAGVVRAHVEAKSQGLHLIIGSQFQIRHADGSPAFRLVVLAQNREGYGNLSELITLARTRTTKGSYLLTQDDFSAPGPENRHLRGLPDCLALLAPEHGADADTITAQANWVKATFPGRAWIALMLLHGARDASHRQAVEVAAQASGLPLVATGDVIMHVRSRKPLQDTLTAIRIGKPIAECGYALAPNAEQHLRARLRLANVYPPEALAQTIEVARRCTFSLDELRYEYPDEVVPPGETPTSYLRKQAWIGARWRYPNGIPAAVQQKVEHELQLIADMSYEPYFLTVYDIVRFARSHQILCQGRGSAANSAVCYCLGITEVDPARSSLLFERFISKERNEPPDIDVDFEHQRREEVIQYIYQKYGRLRAALTGVVISYRPRSVLREVGKALGVDATLVDQVARAHRWWDDRKDLIKRLAECGIDPESDIARHWNLLAETLLGFPRHLSQHPGGFVIARGKLSRLVPIENAAMRDRSVVQWDKDDLDALGLMKVDILALGMLSVIRRALDLVAERRGEAFEMQDIPHEDPDTYRMISRADTIGVFQIESRAQMSMLPRLKPRTFYDLVIEVAIVRPGPIQGDMVHPYLRRRQGLEPASYPGKEVEQALSRTLGVPIFQEQVMQVAMLAGGFSGDEADQLRRAMAAWRRKGDLSVFYDKLVKGMLARGYTKEFADSIFRQIQGFAEYGFPESHSASFALLAYASAWLKCHEPEAFLAALLNSQPMGFYSPSQLVQDARRHGVEVRPVDVMVSGWDAALEPIRHEGAGMQGEQGMTRVTSHPEAMAVRLGFNLVQGLSSDAGWRIEEARAIRPFADTADLALRARLGRAELQALAAADALKTLAGHRRQALWQAVAAAPDKGLLHQAASQEEKMALPPPSEAADIVADYRALGLTLGRHPVSLLRPMLLKKRFLPAEVLNTFADRQAARACGIVTLRQRPQTAKGVMFMTLEDESGTVNVILWPSLVERQRREVLGATLLGVYGQWQCGGGGKDEVRHLVAKRLVDLSAWLGQVATRSRDFA</sequence>
<evidence type="ECO:0000256" key="2">
    <source>
        <dbReference type="ARBA" id="ARBA00007391"/>
    </source>
</evidence>
<keyword evidence="5 13" id="KW-0963">Cytoplasm</keyword>
<dbReference type="SMART" id="SM00481">
    <property type="entry name" value="POLIIIAc"/>
    <property type="match status" value="1"/>
</dbReference>
<dbReference type="InterPro" id="IPR040982">
    <property type="entry name" value="DNA_pol3_finger"/>
</dbReference>
<dbReference type="InterPro" id="IPR004365">
    <property type="entry name" value="NA-bd_OB_tRNA"/>
</dbReference>
<comment type="catalytic activity">
    <reaction evidence="12 13">
        <text>DNA(n) + a 2'-deoxyribonucleoside 5'-triphosphate = DNA(n+1) + diphosphate</text>
        <dbReference type="Rhea" id="RHEA:22508"/>
        <dbReference type="Rhea" id="RHEA-COMP:17339"/>
        <dbReference type="Rhea" id="RHEA-COMP:17340"/>
        <dbReference type="ChEBI" id="CHEBI:33019"/>
        <dbReference type="ChEBI" id="CHEBI:61560"/>
        <dbReference type="ChEBI" id="CHEBI:173112"/>
        <dbReference type="EC" id="2.7.7.7"/>
    </reaction>
</comment>
<dbReference type="NCBIfam" id="TIGR00594">
    <property type="entry name" value="polc"/>
    <property type="match status" value="1"/>
</dbReference>
<evidence type="ECO:0000259" key="14">
    <source>
        <dbReference type="SMART" id="SM00481"/>
    </source>
</evidence>
<comment type="subcellular location">
    <subcellularLocation>
        <location evidence="1 13">Cytoplasm</location>
    </subcellularLocation>
</comment>
<evidence type="ECO:0000256" key="7">
    <source>
        <dbReference type="ARBA" id="ARBA00022695"/>
    </source>
</evidence>
<evidence type="ECO:0000256" key="6">
    <source>
        <dbReference type="ARBA" id="ARBA00022679"/>
    </source>
</evidence>
<dbReference type="RefSeq" id="WP_132256514.1">
    <property type="nucleotide sequence ID" value="NZ_SLZQ01000001.1"/>
</dbReference>
<dbReference type="Pfam" id="PF07733">
    <property type="entry name" value="DNA_pol3_alpha"/>
    <property type="match status" value="1"/>
</dbReference>
<evidence type="ECO:0000313" key="15">
    <source>
        <dbReference type="EMBL" id="TCS39282.1"/>
    </source>
</evidence>
<keyword evidence="8 13" id="KW-0235">DNA replication</keyword>
<dbReference type="InterPro" id="IPR023073">
    <property type="entry name" value="DnaE2"/>
</dbReference>
<dbReference type="InterPro" id="IPR016195">
    <property type="entry name" value="Pol/histidinol_Pase-like"/>
</dbReference>
<comment type="function">
    <text evidence="13">DNA polymerase involved in damage-induced mutagenesis and translesion synthesis (TLS). It is not the major replicative DNA polymerase.</text>
</comment>
<protein>
    <recommendedName>
        <fullName evidence="4 13">Error-prone DNA polymerase</fullName>
        <ecNumber evidence="3 13">2.7.7.7</ecNumber>
    </recommendedName>
</protein>
<comment type="similarity">
    <text evidence="2 13">Belongs to the DNA polymerase type-C family. DnaE2 subfamily.</text>
</comment>
<dbReference type="InterPro" id="IPR004805">
    <property type="entry name" value="DnaE2/DnaE/PolC"/>
</dbReference>
<evidence type="ECO:0000256" key="12">
    <source>
        <dbReference type="ARBA" id="ARBA00049244"/>
    </source>
</evidence>
<organism evidence="15 16">
    <name type="scientific">Paucimonas lemoignei</name>
    <name type="common">Pseudomonas lemoignei</name>
    <dbReference type="NCBI Taxonomy" id="29443"/>
    <lineage>
        <taxon>Bacteria</taxon>
        <taxon>Pseudomonadati</taxon>
        <taxon>Pseudomonadota</taxon>
        <taxon>Betaproteobacteria</taxon>
        <taxon>Burkholderiales</taxon>
        <taxon>Burkholderiaceae</taxon>
        <taxon>Paucimonas</taxon>
    </lineage>
</organism>
<dbReference type="InterPro" id="IPR004013">
    <property type="entry name" value="PHP_dom"/>
</dbReference>
<keyword evidence="16" id="KW-1185">Reference proteome</keyword>
<dbReference type="CDD" id="cd04485">
    <property type="entry name" value="DnaE_OBF"/>
    <property type="match status" value="1"/>
</dbReference>
<keyword evidence="11 13" id="KW-0234">DNA repair</keyword>
<dbReference type="GO" id="GO:0003676">
    <property type="term" value="F:nucleic acid binding"/>
    <property type="evidence" value="ECO:0007669"/>
    <property type="project" value="InterPro"/>
</dbReference>
<dbReference type="EC" id="2.7.7.7" evidence="3 13"/>
<reference evidence="15 16" key="1">
    <citation type="submission" date="2019-03" db="EMBL/GenBank/DDBJ databases">
        <title>Genomic Encyclopedia of Type Strains, Phase IV (KMG-IV): sequencing the most valuable type-strain genomes for metagenomic binning, comparative biology and taxonomic classification.</title>
        <authorList>
            <person name="Goeker M."/>
        </authorList>
    </citation>
    <scope>NUCLEOTIDE SEQUENCE [LARGE SCALE GENOMIC DNA]</scope>
    <source>
        <strain evidence="15 16">DSM 7445</strain>
    </source>
</reference>
<dbReference type="Pfam" id="PF17657">
    <property type="entry name" value="DNA_pol3_finger"/>
    <property type="match status" value="1"/>
</dbReference>
<evidence type="ECO:0000256" key="8">
    <source>
        <dbReference type="ARBA" id="ARBA00022705"/>
    </source>
</evidence>
<comment type="caution">
    <text evidence="15">The sequence shown here is derived from an EMBL/GenBank/DDBJ whole genome shotgun (WGS) entry which is preliminary data.</text>
</comment>
<dbReference type="Pfam" id="PF01336">
    <property type="entry name" value="tRNA_anti-codon"/>
    <property type="match status" value="1"/>
</dbReference>
<evidence type="ECO:0000256" key="10">
    <source>
        <dbReference type="ARBA" id="ARBA00022932"/>
    </source>
</evidence>
<keyword evidence="6 13" id="KW-0808">Transferase</keyword>
<dbReference type="GO" id="GO:0003887">
    <property type="term" value="F:DNA-directed DNA polymerase activity"/>
    <property type="evidence" value="ECO:0007669"/>
    <property type="project" value="UniProtKB-UniRule"/>
</dbReference>
<dbReference type="EMBL" id="SLZQ01000001">
    <property type="protein sequence ID" value="TCS39282.1"/>
    <property type="molecule type" value="Genomic_DNA"/>
</dbReference>
<dbReference type="OrthoDB" id="9803237at2"/>
<dbReference type="GO" id="GO:0006281">
    <property type="term" value="P:DNA repair"/>
    <property type="evidence" value="ECO:0007669"/>
    <property type="project" value="UniProtKB-UniRule"/>
</dbReference>
<dbReference type="HAMAP" id="MF_01902">
    <property type="entry name" value="DNApol_error_prone"/>
    <property type="match status" value="1"/>
</dbReference>
<evidence type="ECO:0000256" key="11">
    <source>
        <dbReference type="ARBA" id="ARBA00023204"/>
    </source>
</evidence>
<keyword evidence="9 13" id="KW-0227">DNA damage</keyword>
<dbReference type="InterPro" id="IPR003141">
    <property type="entry name" value="Pol/His_phosphatase_N"/>
</dbReference>
<dbReference type="NCBIfam" id="NF004225">
    <property type="entry name" value="PRK05672.1"/>
    <property type="match status" value="1"/>
</dbReference>
<keyword evidence="10 13" id="KW-0239">DNA-directed DNA polymerase</keyword>
<accession>A0A4R3I181</accession>
<dbReference type="Gene3D" id="3.20.20.140">
    <property type="entry name" value="Metal-dependent hydrolases"/>
    <property type="match status" value="1"/>
</dbReference>
<name>A0A4R3I181_PAULE</name>
<evidence type="ECO:0000256" key="3">
    <source>
        <dbReference type="ARBA" id="ARBA00012417"/>
    </source>
</evidence>
<proteinExistence type="inferred from homology"/>
<dbReference type="Pfam" id="PF14579">
    <property type="entry name" value="HHH_6"/>
    <property type="match status" value="1"/>
</dbReference>
<dbReference type="Proteomes" id="UP000295382">
    <property type="component" value="Unassembled WGS sequence"/>
</dbReference>
<dbReference type="SUPFAM" id="SSF89550">
    <property type="entry name" value="PHP domain-like"/>
    <property type="match status" value="1"/>
</dbReference>
<evidence type="ECO:0000256" key="1">
    <source>
        <dbReference type="ARBA" id="ARBA00004496"/>
    </source>
</evidence>
<dbReference type="AlphaFoldDB" id="A0A4R3I181"/>
<gene>
    <name evidence="13" type="primary">dnaE2</name>
    <name evidence="15" type="ORF">EDC30_101237</name>
</gene>
<dbReference type="PANTHER" id="PTHR32294:SF4">
    <property type="entry name" value="ERROR-PRONE DNA POLYMERASE"/>
    <property type="match status" value="1"/>
</dbReference>
<dbReference type="PANTHER" id="PTHR32294">
    <property type="entry name" value="DNA POLYMERASE III SUBUNIT ALPHA"/>
    <property type="match status" value="1"/>
</dbReference>
<feature type="domain" description="Polymerase/histidinol phosphatase N-terminal" evidence="14">
    <location>
        <begin position="26"/>
        <end position="93"/>
    </location>
</feature>
<evidence type="ECO:0000256" key="4">
    <source>
        <dbReference type="ARBA" id="ARBA00017273"/>
    </source>
</evidence>
<dbReference type="Pfam" id="PF02811">
    <property type="entry name" value="PHP"/>
    <property type="match status" value="1"/>
</dbReference>
<dbReference type="CDD" id="cd07434">
    <property type="entry name" value="PHP_PolIIIA_DnaE2"/>
    <property type="match status" value="1"/>
</dbReference>
<dbReference type="GO" id="GO:0006260">
    <property type="term" value="P:DNA replication"/>
    <property type="evidence" value="ECO:0007669"/>
    <property type="project" value="UniProtKB-KW"/>
</dbReference>
<evidence type="ECO:0000256" key="13">
    <source>
        <dbReference type="HAMAP-Rule" id="MF_01902"/>
    </source>
</evidence>
<evidence type="ECO:0000313" key="16">
    <source>
        <dbReference type="Proteomes" id="UP000295382"/>
    </source>
</evidence>
<dbReference type="GO" id="GO:0008408">
    <property type="term" value="F:3'-5' exonuclease activity"/>
    <property type="evidence" value="ECO:0007669"/>
    <property type="project" value="InterPro"/>
</dbReference>
<dbReference type="GO" id="GO:0005737">
    <property type="term" value="C:cytoplasm"/>
    <property type="evidence" value="ECO:0007669"/>
    <property type="project" value="UniProtKB-SubCell"/>
</dbReference>
<evidence type="ECO:0000256" key="5">
    <source>
        <dbReference type="ARBA" id="ARBA00022490"/>
    </source>
</evidence>
<evidence type="ECO:0000256" key="9">
    <source>
        <dbReference type="ARBA" id="ARBA00022763"/>
    </source>
</evidence>
<dbReference type="InterPro" id="IPR011708">
    <property type="entry name" value="DNA_pol3_alpha_NTPase_dom"/>
</dbReference>
<dbReference type="InterPro" id="IPR029460">
    <property type="entry name" value="DNAPol_HHH"/>
</dbReference>